<comment type="caution">
    <text evidence="2">The sequence shown here is derived from an EMBL/GenBank/DDBJ whole genome shotgun (WGS) entry which is preliminary data.</text>
</comment>
<dbReference type="AlphaFoldDB" id="A0A8J3N8U7"/>
<name>A0A8J3N8U7_9ACTN</name>
<reference evidence="2" key="1">
    <citation type="submission" date="2021-01" db="EMBL/GenBank/DDBJ databases">
        <title>Whole genome shotgun sequence of Actinocatenispora rupis NBRC 107355.</title>
        <authorList>
            <person name="Komaki H."/>
            <person name="Tamura T."/>
        </authorList>
    </citation>
    <scope>NUCLEOTIDE SEQUENCE</scope>
    <source>
        <strain evidence="2">NBRC 107355</strain>
    </source>
</reference>
<evidence type="ECO:0000256" key="1">
    <source>
        <dbReference type="SAM" id="MobiDB-lite"/>
    </source>
</evidence>
<proteinExistence type="predicted"/>
<evidence type="ECO:0000313" key="2">
    <source>
        <dbReference type="EMBL" id="GID10684.1"/>
    </source>
</evidence>
<evidence type="ECO:0000313" key="3">
    <source>
        <dbReference type="Proteomes" id="UP000612808"/>
    </source>
</evidence>
<organism evidence="2 3">
    <name type="scientific">Actinocatenispora rupis</name>
    <dbReference type="NCBI Taxonomy" id="519421"/>
    <lineage>
        <taxon>Bacteria</taxon>
        <taxon>Bacillati</taxon>
        <taxon>Actinomycetota</taxon>
        <taxon>Actinomycetes</taxon>
        <taxon>Micromonosporales</taxon>
        <taxon>Micromonosporaceae</taxon>
        <taxon>Actinocatenispora</taxon>
    </lineage>
</organism>
<dbReference type="Proteomes" id="UP000612808">
    <property type="component" value="Unassembled WGS sequence"/>
</dbReference>
<keyword evidence="3" id="KW-1185">Reference proteome</keyword>
<protein>
    <submittedName>
        <fullName evidence="2">Uncharacterized protein</fullName>
    </submittedName>
</protein>
<dbReference type="EMBL" id="BOMB01000009">
    <property type="protein sequence ID" value="GID10684.1"/>
    <property type="molecule type" value="Genomic_DNA"/>
</dbReference>
<accession>A0A8J3N8U7</accession>
<feature type="compositionally biased region" description="Basic and acidic residues" evidence="1">
    <location>
        <begin position="10"/>
        <end position="19"/>
    </location>
</feature>
<feature type="region of interest" description="Disordered" evidence="1">
    <location>
        <begin position="1"/>
        <end position="61"/>
    </location>
</feature>
<sequence length="71" mass="7446">MAVDAELELAEQRDPHLDHAPTFAVPTLAGRRSTRRHGRSATGSDGGLAPDDIDAPVRADPTCPCVAVTGR</sequence>
<gene>
    <name evidence="2" type="ORF">Aru02nite_15730</name>
</gene>